<proteinExistence type="predicted"/>
<dbReference type="PRINTS" id="PR00420">
    <property type="entry name" value="RNGMNOXGNASE"/>
</dbReference>
<name>A0A1R1S9W3_9ACTN</name>
<evidence type="ECO:0000259" key="1">
    <source>
        <dbReference type="Pfam" id="PF01494"/>
    </source>
</evidence>
<dbReference type="InterPro" id="IPR002938">
    <property type="entry name" value="FAD-bd"/>
</dbReference>
<dbReference type="Proteomes" id="UP000186168">
    <property type="component" value="Unassembled WGS sequence"/>
</dbReference>
<reference evidence="2 3" key="1">
    <citation type="submission" date="2013-05" db="EMBL/GenBank/DDBJ databases">
        <title>Genome sequence of Streptomyces sparsogenes DSM 40356.</title>
        <authorList>
            <person name="Coyne S."/>
            <person name="Seebeck F.P."/>
        </authorList>
    </citation>
    <scope>NUCLEOTIDE SEQUENCE [LARGE SCALE GENOMIC DNA]</scope>
    <source>
        <strain evidence="2 3">DSM 40356</strain>
    </source>
</reference>
<dbReference type="RefSeq" id="WP_079254581.1">
    <property type="nucleotide sequence ID" value="NZ_ASQP01000413.1"/>
</dbReference>
<dbReference type="SUPFAM" id="SSF51905">
    <property type="entry name" value="FAD/NAD(P)-binding domain"/>
    <property type="match status" value="1"/>
</dbReference>
<protein>
    <submittedName>
        <fullName evidence="2">Oxidoreductase</fullName>
    </submittedName>
</protein>
<dbReference type="InterPro" id="IPR051704">
    <property type="entry name" value="FAD_aromatic-hydroxylase"/>
</dbReference>
<gene>
    <name evidence="2" type="ORF">SPAR_32906</name>
</gene>
<keyword evidence="3" id="KW-1185">Reference proteome</keyword>
<dbReference type="InterPro" id="IPR036188">
    <property type="entry name" value="FAD/NAD-bd_sf"/>
</dbReference>
<dbReference type="PANTHER" id="PTHR46865:SF2">
    <property type="entry name" value="MONOOXYGENASE"/>
    <property type="match status" value="1"/>
</dbReference>
<evidence type="ECO:0000313" key="3">
    <source>
        <dbReference type="Proteomes" id="UP000186168"/>
    </source>
</evidence>
<sequence length="424" mass="45756">MNRNVLISGASVAGPALAYWLGRHGFRPTVVELAPALRRGGHAVDFRGATHLTVLERMGLLPELRRLRTGGSPMRFVDERGRTLLRLPAEFAGGEIEVLREDLARLLHEHSLPHTEYLFGDSITGLTETPTGVRVDFERAASRDFDLVIGADGLHSNVRRLVFGPEENHVSHLGYYAATWQLANDLGLGKGSVAYNAPGRLASVGADHRDPTRAGAFFVFASHRLAYDRHDPEQQKRLIEDAFSGLGWEVPRLLASLREAPDLYFDSISRADVDTWSRGRVCLVGDAACGATIGGMGTGTAVVAAYVLAGELARARGDHRAAFTRYENRLRKYAKGCQAGGGRTGKFLAPATATAIRLRNAALSRPLLLNTMLKLGERVSTVALPDYPADGRLGVTTGFGPDGLHQAEPGDLRALVEGNLADLA</sequence>
<dbReference type="AlphaFoldDB" id="A0A1R1S9W3"/>
<comment type="caution">
    <text evidence="2">The sequence shown here is derived from an EMBL/GenBank/DDBJ whole genome shotgun (WGS) entry which is preliminary data.</text>
</comment>
<accession>A0A1R1S9W3</accession>
<dbReference type="EMBL" id="ASQP01000413">
    <property type="protein sequence ID" value="OMI35141.1"/>
    <property type="molecule type" value="Genomic_DNA"/>
</dbReference>
<dbReference type="Pfam" id="PF01494">
    <property type="entry name" value="FAD_binding_3"/>
    <property type="match status" value="1"/>
</dbReference>
<dbReference type="Gene3D" id="3.50.50.60">
    <property type="entry name" value="FAD/NAD(P)-binding domain"/>
    <property type="match status" value="1"/>
</dbReference>
<dbReference type="Gene3D" id="3.30.9.10">
    <property type="entry name" value="D-Amino Acid Oxidase, subunit A, domain 2"/>
    <property type="match status" value="1"/>
</dbReference>
<evidence type="ECO:0000313" key="2">
    <source>
        <dbReference type="EMBL" id="OMI35141.1"/>
    </source>
</evidence>
<feature type="domain" description="FAD-binding" evidence="1">
    <location>
        <begin position="4"/>
        <end position="317"/>
    </location>
</feature>
<organism evidence="2 3">
    <name type="scientific">Streptomyces sparsogenes DSM 40356</name>
    <dbReference type="NCBI Taxonomy" id="1331668"/>
    <lineage>
        <taxon>Bacteria</taxon>
        <taxon>Bacillati</taxon>
        <taxon>Actinomycetota</taxon>
        <taxon>Actinomycetes</taxon>
        <taxon>Kitasatosporales</taxon>
        <taxon>Streptomycetaceae</taxon>
        <taxon>Streptomyces</taxon>
    </lineage>
</organism>
<dbReference type="PANTHER" id="PTHR46865">
    <property type="entry name" value="OXIDOREDUCTASE-RELATED"/>
    <property type="match status" value="1"/>
</dbReference>
<dbReference type="GO" id="GO:0071949">
    <property type="term" value="F:FAD binding"/>
    <property type="evidence" value="ECO:0007669"/>
    <property type="project" value="InterPro"/>
</dbReference>